<feature type="transmembrane region" description="Helical" evidence="14">
    <location>
        <begin position="20"/>
        <end position="40"/>
    </location>
</feature>
<dbReference type="InterPro" id="IPR036396">
    <property type="entry name" value="Cyt_P450_sf"/>
</dbReference>
<evidence type="ECO:0000256" key="3">
    <source>
        <dbReference type="ARBA" id="ARBA00010617"/>
    </source>
</evidence>
<name>A0A9P9DHZ0_9PLEO</name>
<evidence type="ECO:0000256" key="11">
    <source>
        <dbReference type="ARBA" id="ARBA00023136"/>
    </source>
</evidence>
<evidence type="ECO:0000256" key="5">
    <source>
        <dbReference type="ARBA" id="ARBA00022692"/>
    </source>
</evidence>
<protein>
    <submittedName>
        <fullName evidence="15">Cytochrome P450 monooxygenase-like protein</fullName>
    </submittedName>
</protein>
<dbReference type="PANTHER" id="PTHR24305">
    <property type="entry name" value="CYTOCHROME P450"/>
    <property type="match status" value="1"/>
</dbReference>
<dbReference type="InterPro" id="IPR001128">
    <property type="entry name" value="Cyt_P450"/>
</dbReference>
<evidence type="ECO:0000256" key="6">
    <source>
        <dbReference type="ARBA" id="ARBA00022723"/>
    </source>
</evidence>
<evidence type="ECO:0000256" key="12">
    <source>
        <dbReference type="PIRSR" id="PIRSR602401-1"/>
    </source>
</evidence>
<keyword evidence="16" id="KW-1185">Reference proteome</keyword>
<evidence type="ECO:0000256" key="8">
    <source>
        <dbReference type="ARBA" id="ARBA00023002"/>
    </source>
</evidence>
<comment type="cofactor">
    <cofactor evidence="1 12">
        <name>heme</name>
        <dbReference type="ChEBI" id="CHEBI:30413"/>
    </cofactor>
</comment>
<dbReference type="PRINTS" id="PR00385">
    <property type="entry name" value="P450"/>
</dbReference>
<dbReference type="AlphaFoldDB" id="A0A9P9DHZ0"/>
<dbReference type="InterPro" id="IPR002401">
    <property type="entry name" value="Cyt_P450_E_grp-I"/>
</dbReference>
<keyword evidence="4 12" id="KW-0349">Heme</keyword>
<dbReference type="Proteomes" id="UP000700596">
    <property type="component" value="Unassembled WGS sequence"/>
</dbReference>
<dbReference type="SUPFAM" id="SSF48264">
    <property type="entry name" value="Cytochrome P450"/>
    <property type="match status" value="1"/>
</dbReference>
<dbReference type="PRINTS" id="PR00463">
    <property type="entry name" value="EP450I"/>
</dbReference>
<dbReference type="OrthoDB" id="1470350at2759"/>
<dbReference type="GO" id="GO:0016705">
    <property type="term" value="F:oxidoreductase activity, acting on paired donors, with incorporation or reduction of molecular oxygen"/>
    <property type="evidence" value="ECO:0007669"/>
    <property type="project" value="InterPro"/>
</dbReference>
<reference evidence="15" key="1">
    <citation type="journal article" date="2021" name="Nat. Commun.">
        <title>Genetic determinants of endophytism in the Arabidopsis root mycobiome.</title>
        <authorList>
            <person name="Mesny F."/>
            <person name="Miyauchi S."/>
            <person name="Thiergart T."/>
            <person name="Pickel B."/>
            <person name="Atanasova L."/>
            <person name="Karlsson M."/>
            <person name="Huettel B."/>
            <person name="Barry K.W."/>
            <person name="Haridas S."/>
            <person name="Chen C."/>
            <person name="Bauer D."/>
            <person name="Andreopoulos W."/>
            <person name="Pangilinan J."/>
            <person name="LaButti K."/>
            <person name="Riley R."/>
            <person name="Lipzen A."/>
            <person name="Clum A."/>
            <person name="Drula E."/>
            <person name="Henrissat B."/>
            <person name="Kohler A."/>
            <person name="Grigoriev I.V."/>
            <person name="Martin F.M."/>
            <person name="Hacquard S."/>
        </authorList>
    </citation>
    <scope>NUCLEOTIDE SEQUENCE</scope>
    <source>
        <strain evidence="15">MPI-CAGE-CH-0243</strain>
    </source>
</reference>
<dbReference type="PANTHER" id="PTHR24305:SF210">
    <property type="entry name" value="CYTOCHROME P450 MONOOXYGENASE ASQL-RELATED"/>
    <property type="match status" value="1"/>
</dbReference>
<keyword evidence="6 12" id="KW-0479">Metal-binding</keyword>
<evidence type="ECO:0000256" key="7">
    <source>
        <dbReference type="ARBA" id="ARBA00022989"/>
    </source>
</evidence>
<evidence type="ECO:0000256" key="9">
    <source>
        <dbReference type="ARBA" id="ARBA00023004"/>
    </source>
</evidence>
<sequence>MASTNFIPNDFHIFSPLGVVISFGIFAVVGIIYTIGWGIYNLYFHPLSHIPGPFLARASGIPYSVHMRSGSIAPWIQYVHKTYGDAVRISPGEVSFISGETAWQDIYGFRIKQHKTPPYLKDRTWLPPPINGTYSLIGADEAAHSRARRNLSHAFSDKALRDQEPLIQGFVDLLVKSLKEECDNGKTVDIMRWYNYTTFDVIADLTFGEPLYCLRDKGYHPWVRLVFATAASFGFLSTRRKYAYFDYYDRLRDLFKDHSAILRARKQFFDLTRSKVAARIEKGVDRPDFFTHVLKNQESEEKALTREEMDSNAVLFLVAGSETTATVLSGTTFLVLRDEAIYEKLVAEVRGRFKSEEEITIEEVNKLGYMIACLQEGLRYYPPVPTGFPRVVPVGGDTISGRWIPEGTAVQISQHAANHSPRNFKDPDSFVPERWLGSEKYKDDNRAVVNPFSFGPRNCLGKNLAYAEMRLILAKVLFNFDIELVDKQENWMSGQKVYTLWEKPALEVRLRAVER</sequence>
<evidence type="ECO:0000256" key="13">
    <source>
        <dbReference type="RuleBase" id="RU000461"/>
    </source>
</evidence>
<organism evidence="15 16">
    <name type="scientific">Dendryphion nanum</name>
    <dbReference type="NCBI Taxonomy" id="256645"/>
    <lineage>
        <taxon>Eukaryota</taxon>
        <taxon>Fungi</taxon>
        <taxon>Dikarya</taxon>
        <taxon>Ascomycota</taxon>
        <taxon>Pezizomycotina</taxon>
        <taxon>Dothideomycetes</taxon>
        <taxon>Pleosporomycetidae</taxon>
        <taxon>Pleosporales</taxon>
        <taxon>Torulaceae</taxon>
        <taxon>Dendryphion</taxon>
    </lineage>
</organism>
<keyword evidence="9 12" id="KW-0408">Iron</keyword>
<comment type="subcellular location">
    <subcellularLocation>
        <location evidence="2">Membrane</location>
        <topology evidence="2">Single-pass membrane protein</topology>
    </subcellularLocation>
</comment>
<keyword evidence="8 13" id="KW-0560">Oxidoreductase</keyword>
<evidence type="ECO:0000256" key="4">
    <source>
        <dbReference type="ARBA" id="ARBA00022617"/>
    </source>
</evidence>
<evidence type="ECO:0000313" key="16">
    <source>
        <dbReference type="Proteomes" id="UP000700596"/>
    </source>
</evidence>
<evidence type="ECO:0000256" key="14">
    <source>
        <dbReference type="SAM" id="Phobius"/>
    </source>
</evidence>
<comment type="caution">
    <text evidence="15">The sequence shown here is derived from an EMBL/GenBank/DDBJ whole genome shotgun (WGS) entry which is preliminary data.</text>
</comment>
<dbReference type="GO" id="GO:0020037">
    <property type="term" value="F:heme binding"/>
    <property type="evidence" value="ECO:0007669"/>
    <property type="project" value="InterPro"/>
</dbReference>
<dbReference type="FunFam" id="1.10.630.10:FF:000047">
    <property type="entry name" value="Cytochrome P450 monooxygenase"/>
    <property type="match status" value="1"/>
</dbReference>
<evidence type="ECO:0000313" key="15">
    <source>
        <dbReference type="EMBL" id="KAH7118991.1"/>
    </source>
</evidence>
<dbReference type="Gene3D" id="1.10.630.10">
    <property type="entry name" value="Cytochrome P450"/>
    <property type="match status" value="1"/>
</dbReference>
<dbReference type="GO" id="GO:0016020">
    <property type="term" value="C:membrane"/>
    <property type="evidence" value="ECO:0007669"/>
    <property type="project" value="UniProtKB-SubCell"/>
</dbReference>
<gene>
    <name evidence="15" type="ORF">B0J11DRAFT_582773</name>
</gene>
<proteinExistence type="inferred from homology"/>
<dbReference type="PROSITE" id="PS00086">
    <property type="entry name" value="CYTOCHROME_P450"/>
    <property type="match status" value="1"/>
</dbReference>
<evidence type="ECO:0000256" key="2">
    <source>
        <dbReference type="ARBA" id="ARBA00004167"/>
    </source>
</evidence>
<dbReference type="GO" id="GO:0004497">
    <property type="term" value="F:monooxygenase activity"/>
    <property type="evidence" value="ECO:0007669"/>
    <property type="project" value="UniProtKB-KW"/>
</dbReference>
<keyword evidence="10 13" id="KW-0503">Monooxygenase</keyword>
<dbReference type="GO" id="GO:0005506">
    <property type="term" value="F:iron ion binding"/>
    <property type="evidence" value="ECO:0007669"/>
    <property type="project" value="InterPro"/>
</dbReference>
<dbReference type="GO" id="GO:0009403">
    <property type="term" value="P:toxin biosynthetic process"/>
    <property type="evidence" value="ECO:0007669"/>
    <property type="project" value="UniProtKB-ARBA"/>
</dbReference>
<feature type="binding site" description="axial binding residue" evidence="12">
    <location>
        <position position="459"/>
    </location>
    <ligand>
        <name>heme</name>
        <dbReference type="ChEBI" id="CHEBI:30413"/>
    </ligand>
    <ligandPart>
        <name>Fe</name>
        <dbReference type="ChEBI" id="CHEBI:18248"/>
    </ligandPart>
</feature>
<accession>A0A9P9DHZ0</accession>
<dbReference type="CDD" id="cd11058">
    <property type="entry name" value="CYP60B-like"/>
    <property type="match status" value="1"/>
</dbReference>
<keyword evidence="5 14" id="KW-0812">Transmembrane</keyword>
<keyword evidence="7 14" id="KW-1133">Transmembrane helix</keyword>
<keyword evidence="11 14" id="KW-0472">Membrane</keyword>
<dbReference type="InterPro" id="IPR017972">
    <property type="entry name" value="Cyt_P450_CS"/>
</dbReference>
<evidence type="ECO:0000256" key="10">
    <source>
        <dbReference type="ARBA" id="ARBA00023033"/>
    </source>
</evidence>
<dbReference type="Pfam" id="PF00067">
    <property type="entry name" value="p450"/>
    <property type="match status" value="1"/>
</dbReference>
<dbReference type="EMBL" id="JAGMWT010000012">
    <property type="protein sequence ID" value="KAH7118991.1"/>
    <property type="molecule type" value="Genomic_DNA"/>
</dbReference>
<dbReference type="InterPro" id="IPR050121">
    <property type="entry name" value="Cytochrome_P450_monoxygenase"/>
</dbReference>
<evidence type="ECO:0000256" key="1">
    <source>
        <dbReference type="ARBA" id="ARBA00001971"/>
    </source>
</evidence>
<comment type="similarity">
    <text evidence="3 13">Belongs to the cytochrome P450 family.</text>
</comment>